<evidence type="ECO:0000256" key="8">
    <source>
        <dbReference type="RuleBase" id="RU361257"/>
    </source>
</evidence>
<dbReference type="eggNOG" id="COG0338">
    <property type="taxonomic scope" value="Bacteria"/>
</dbReference>
<evidence type="ECO:0000256" key="6">
    <source>
        <dbReference type="ARBA" id="ARBA00047942"/>
    </source>
</evidence>
<name>B8FH21_DESAL</name>
<evidence type="ECO:0000256" key="1">
    <source>
        <dbReference type="ARBA" id="ARBA00006594"/>
    </source>
</evidence>
<dbReference type="InterPro" id="IPR002052">
    <property type="entry name" value="DNA_methylase_N6_adenine_CS"/>
</dbReference>
<dbReference type="InterPro" id="IPR029063">
    <property type="entry name" value="SAM-dependent_MTases_sf"/>
</dbReference>
<proteinExistence type="inferred from homology"/>
<evidence type="ECO:0000313" key="9">
    <source>
        <dbReference type="EMBL" id="ACL02109.1"/>
    </source>
</evidence>
<accession>B8FH21</accession>
<dbReference type="PRINTS" id="PR00505">
    <property type="entry name" value="D12N6MTFRASE"/>
</dbReference>
<comment type="similarity">
    <text evidence="1 8">Belongs to the N(4)/N(6)-methyltransferase family.</text>
</comment>
<organism evidence="9 10">
    <name type="scientific">Desulfatibacillum aliphaticivorans</name>
    <dbReference type="NCBI Taxonomy" id="218208"/>
    <lineage>
        <taxon>Bacteria</taxon>
        <taxon>Pseudomonadati</taxon>
        <taxon>Thermodesulfobacteriota</taxon>
        <taxon>Desulfobacteria</taxon>
        <taxon>Desulfobacterales</taxon>
        <taxon>Desulfatibacillaceae</taxon>
        <taxon>Desulfatibacillum</taxon>
    </lineage>
</organism>
<dbReference type="KEGG" id="dal:Dalk_0400"/>
<gene>
    <name evidence="9" type="ordered locus">Dalk_0400</name>
</gene>
<evidence type="ECO:0000313" key="10">
    <source>
        <dbReference type="Proteomes" id="UP000000739"/>
    </source>
</evidence>
<evidence type="ECO:0000256" key="3">
    <source>
        <dbReference type="ARBA" id="ARBA00022603"/>
    </source>
</evidence>
<dbReference type="EMBL" id="CP001322">
    <property type="protein sequence ID" value="ACL02109.1"/>
    <property type="molecule type" value="Genomic_DNA"/>
</dbReference>
<evidence type="ECO:0000256" key="7">
    <source>
        <dbReference type="PIRSR" id="PIRSR000398-1"/>
    </source>
</evidence>
<dbReference type="GO" id="GO:0032259">
    <property type="term" value="P:methylation"/>
    <property type="evidence" value="ECO:0007669"/>
    <property type="project" value="UniProtKB-KW"/>
</dbReference>
<sequence length="298" mass="34925">MYKSHIENLQWFKSDNQKHNKHMMTSNNGIVSPFLKWAGGKRWFVAKHADLLPRTFNRYFEPFLGSGAVYFHLQPENAYLGDSNKDLIDTYIAIQKNWKLVLRHLKEHKKAHCREYYYRVRAQTPRSLQAKAARFIYLNRTCWNGLYRVNLQGKFNVPIGTRNSVIFDTDDFEKVSQALQGAFLLSGDFEELVNMAEENDLLFVDPPYTVRHNNNGFLKYNETLFSWEDQKRLFRSLDRARDRGASIVATNACSQCVMDLYTDAFSTKEVSRNSLISPNLDSRKKFKELVIYTESRDE</sequence>
<keyword evidence="4 8" id="KW-0808">Transferase</keyword>
<feature type="binding site" evidence="7">
    <location>
        <position position="41"/>
    </location>
    <ligand>
        <name>S-adenosyl-L-methionine</name>
        <dbReference type="ChEBI" id="CHEBI:59789"/>
    </ligand>
</feature>
<keyword evidence="10" id="KW-1185">Reference proteome</keyword>
<dbReference type="PIRSF" id="PIRSF000398">
    <property type="entry name" value="M_m6A_EcoRV"/>
    <property type="match status" value="1"/>
</dbReference>
<dbReference type="PANTHER" id="PTHR30481:SF3">
    <property type="entry name" value="DNA ADENINE METHYLASE"/>
    <property type="match status" value="1"/>
</dbReference>
<dbReference type="SUPFAM" id="SSF53335">
    <property type="entry name" value="S-adenosyl-L-methionine-dependent methyltransferases"/>
    <property type="match status" value="1"/>
</dbReference>
<dbReference type="AlphaFoldDB" id="B8FH21"/>
<feature type="binding site" evidence="7">
    <location>
        <position position="37"/>
    </location>
    <ligand>
        <name>S-adenosyl-L-methionine</name>
        <dbReference type="ChEBI" id="CHEBI:59789"/>
    </ligand>
</feature>
<dbReference type="PANTHER" id="PTHR30481">
    <property type="entry name" value="DNA ADENINE METHYLASE"/>
    <property type="match status" value="1"/>
</dbReference>
<protein>
    <recommendedName>
        <fullName evidence="2 8">Site-specific DNA-methyltransferase (adenine-specific)</fullName>
        <ecNumber evidence="2 8">2.1.1.72</ecNumber>
    </recommendedName>
</protein>
<dbReference type="Pfam" id="PF02086">
    <property type="entry name" value="MethyltransfD12"/>
    <property type="match status" value="1"/>
</dbReference>
<dbReference type="Gene3D" id="3.40.50.150">
    <property type="entry name" value="Vaccinia Virus protein VP39"/>
    <property type="match status" value="1"/>
</dbReference>
<dbReference type="GO" id="GO:0006298">
    <property type="term" value="P:mismatch repair"/>
    <property type="evidence" value="ECO:0007669"/>
    <property type="project" value="TreeGrafter"/>
</dbReference>
<dbReference type="InterPro" id="IPR012263">
    <property type="entry name" value="M_m6A_EcoRV"/>
</dbReference>
<dbReference type="GO" id="GO:0009007">
    <property type="term" value="F:site-specific DNA-methyltransferase (adenine-specific) activity"/>
    <property type="evidence" value="ECO:0007669"/>
    <property type="project" value="UniProtKB-UniRule"/>
</dbReference>
<keyword evidence="3 8" id="KW-0489">Methyltransferase</keyword>
<dbReference type="EC" id="2.1.1.72" evidence="2 8"/>
<reference evidence="9 10" key="1">
    <citation type="journal article" date="2012" name="Environ. Microbiol.">
        <title>The genome sequence of Desulfatibacillum alkenivorans AK-01: a blueprint for anaerobic alkane oxidation.</title>
        <authorList>
            <person name="Callaghan A.V."/>
            <person name="Morris B.E."/>
            <person name="Pereira I.A."/>
            <person name="McInerney M.J."/>
            <person name="Austin R.N."/>
            <person name="Groves J.T."/>
            <person name="Kukor J.J."/>
            <person name="Suflita J.M."/>
            <person name="Young L.Y."/>
            <person name="Zylstra G.J."/>
            <person name="Wawrik B."/>
        </authorList>
    </citation>
    <scope>NUCLEOTIDE SEQUENCE [LARGE SCALE GENOMIC DNA]</scope>
    <source>
        <strain evidence="9 10">AK-01</strain>
    </source>
</reference>
<feature type="binding site" evidence="7">
    <location>
        <position position="82"/>
    </location>
    <ligand>
        <name>S-adenosyl-L-methionine</name>
        <dbReference type="ChEBI" id="CHEBI:59789"/>
    </ligand>
</feature>
<dbReference type="GO" id="GO:1904047">
    <property type="term" value="F:S-adenosyl-L-methionine binding"/>
    <property type="evidence" value="ECO:0007669"/>
    <property type="project" value="TreeGrafter"/>
</dbReference>
<evidence type="ECO:0000256" key="4">
    <source>
        <dbReference type="ARBA" id="ARBA00022679"/>
    </source>
</evidence>
<dbReference type="InterPro" id="IPR023095">
    <property type="entry name" value="Ade_MeTrfase_dom_2"/>
</dbReference>
<feature type="binding site" evidence="7">
    <location>
        <position position="205"/>
    </location>
    <ligand>
        <name>S-adenosyl-L-methionine</name>
        <dbReference type="ChEBI" id="CHEBI:59789"/>
    </ligand>
</feature>
<dbReference type="HOGENOM" id="CLU_063430_0_0_7"/>
<dbReference type="GO" id="GO:0043565">
    <property type="term" value="F:sequence-specific DNA binding"/>
    <property type="evidence" value="ECO:0007669"/>
    <property type="project" value="TreeGrafter"/>
</dbReference>
<comment type="catalytic activity">
    <reaction evidence="6 8">
        <text>a 2'-deoxyadenosine in DNA + S-adenosyl-L-methionine = an N(6)-methyl-2'-deoxyadenosine in DNA + S-adenosyl-L-homocysteine + H(+)</text>
        <dbReference type="Rhea" id="RHEA:15197"/>
        <dbReference type="Rhea" id="RHEA-COMP:12418"/>
        <dbReference type="Rhea" id="RHEA-COMP:12419"/>
        <dbReference type="ChEBI" id="CHEBI:15378"/>
        <dbReference type="ChEBI" id="CHEBI:57856"/>
        <dbReference type="ChEBI" id="CHEBI:59789"/>
        <dbReference type="ChEBI" id="CHEBI:90615"/>
        <dbReference type="ChEBI" id="CHEBI:90616"/>
        <dbReference type="EC" id="2.1.1.72"/>
    </reaction>
</comment>
<dbReference type="GO" id="GO:0009307">
    <property type="term" value="P:DNA restriction-modification system"/>
    <property type="evidence" value="ECO:0007669"/>
    <property type="project" value="InterPro"/>
</dbReference>
<dbReference type="InterPro" id="IPR012327">
    <property type="entry name" value="MeTrfase_D12"/>
</dbReference>
<evidence type="ECO:0000256" key="2">
    <source>
        <dbReference type="ARBA" id="ARBA00011900"/>
    </source>
</evidence>
<dbReference type="REBASE" id="19607">
    <property type="entry name" value="M.DalAKORF400P"/>
</dbReference>
<evidence type="ECO:0000256" key="5">
    <source>
        <dbReference type="ARBA" id="ARBA00022691"/>
    </source>
</evidence>
<dbReference type="NCBIfam" id="TIGR00571">
    <property type="entry name" value="dam"/>
    <property type="match status" value="1"/>
</dbReference>
<dbReference type="Proteomes" id="UP000000739">
    <property type="component" value="Chromosome"/>
</dbReference>
<dbReference type="PROSITE" id="PS00092">
    <property type="entry name" value="N6_MTASE"/>
    <property type="match status" value="1"/>
</dbReference>
<keyword evidence="5 8" id="KW-0949">S-adenosyl-L-methionine</keyword>
<dbReference type="Gene3D" id="1.10.1020.10">
    <property type="entry name" value="Adenine-specific Methyltransferase, Domain 2"/>
    <property type="match status" value="1"/>
</dbReference>